<sequence length="99" mass="11052">MVRLDRGFGSGLLMVVVIESRNSKNVEQVQIFKEGSRYNMVFVSFTVIDNDGKSVTIVAGMLKSEHQIIHLASGVIYDNILQATYIIGNISRCDEENVE</sequence>
<evidence type="ECO:0000313" key="1">
    <source>
        <dbReference type="EMBL" id="PWA97052.1"/>
    </source>
</evidence>
<proteinExistence type="predicted"/>
<organism evidence="1 2">
    <name type="scientific">Artemisia annua</name>
    <name type="common">Sweet wormwood</name>
    <dbReference type="NCBI Taxonomy" id="35608"/>
    <lineage>
        <taxon>Eukaryota</taxon>
        <taxon>Viridiplantae</taxon>
        <taxon>Streptophyta</taxon>
        <taxon>Embryophyta</taxon>
        <taxon>Tracheophyta</taxon>
        <taxon>Spermatophyta</taxon>
        <taxon>Magnoliopsida</taxon>
        <taxon>eudicotyledons</taxon>
        <taxon>Gunneridae</taxon>
        <taxon>Pentapetalae</taxon>
        <taxon>asterids</taxon>
        <taxon>campanulids</taxon>
        <taxon>Asterales</taxon>
        <taxon>Asteraceae</taxon>
        <taxon>Asteroideae</taxon>
        <taxon>Anthemideae</taxon>
        <taxon>Artemisiinae</taxon>
        <taxon>Artemisia</taxon>
    </lineage>
</organism>
<reference evidence="1 2" key="1">
    <citation type="journal article" date="2018" name="Mol. Plant">
        <title>The genome of Artemisia annua provides insight into the evolution of Asteraceae family and artemisinin biosynthesis.</title>
        <authorList>
            <person name="Shen Q."/>
            <person name="Zhang L."/>
            <person name="Liao Z."/>
            <person name="Wang S."/>
            <person name="Yan T."/>
            <person name="Shi P."/>
            <person name="Liu M."/>
            <person name="Fu X."/>
            <person name="Pan Q."/>
            <person name="Wang Y."/>
            <person name="Lv Z."/>
            <person name="Lu X."/>
            <person name="Zhang F."/>
            <person name="Jiang W."/>
            <person name="Ma Y."/>
            <person name="Chen M."/>
            <person name="Hao X."/>
            <person name="Li L."/>
            <person name="Tang Y."/>
            <person name="Lv G."/>
            <person name="Zhou Y."/>
            <person name="Sun X."/>
            <person name="Brodelius P.E."/>
            <person name="Rose J.K.C."/>
            <person name="Tang K."/>
        </authorList>
    </citation>
    <scope>NUCLEOTIDE SEQUENCE [LARGE SCALE GENOMIC DNA]</scope>
    <source>
        <strain evidence="2">cv. Huhao1</strain>
        <tissue evidence="1">Leaf</tissue>
    </source>
</reference>
<dbReference type="Proteomes" id="UP000245207">
    <property type="component" value="Unassembled WGS sequence"/>
</dbReference>
<dbReference type="EMBL" id="PKPP01000146">
    <property type="protein sequence ID" value="PWA97052.1"/>
    <property type="molecule type" value="Genomic_DNA"/>
</dbReference>
<gene>
    <name evidence="1" type="ORF">CTI12_AA032980</name>
</gene>
<accession>A0A2U1QGC6</accession>
<dbReference type="AlphaFoldDB" id="A0A2U1QGC6"/>
<protein>
    <submittedName>
        <fullName evidence="1">Uncharacterized protein</fullName>
    </submittedName>
</protein>
<comment type="caution">
    <text evidence="1">The sequence shown here is derived from an EMBL/GenBank/DDBJ whole genome shotgun (WGS) entry which is preliminary data.</text>
</comment>
<name>A0A2U1QGC6_ARTAN</name>
<keyword evidence="2" id="KW-1185">Reference proteome</keyword>
<evidence type="ECO:0000313" key="2">
    <source>
        <dbReference type="Proteomes" id="UP000245207"/>
    </source>
</evidence>